<evidence type="ECO:0000256" key="2">
    <source>
        <dbReference type="ARBA" id="ARBA00012379"/>
    </source>
</evidence>
<dbReference type="CDD" id="cd07557">
    <property type="entry name" value="trimeric_dUTPase"/>
    <property type="match status" value="1"/>
</dbReference>
<dbReference type="InterPro" id="IPR000086">
    <property type="entry name" value="NUDIX_hydrolase_dom"/>
</dbReference>
<comment type="catalytic activity">
    <reaction evidence="5">
        <text>dUTP + H2O = dUMP + diphosphate + H(+)</text>
        <dbReference type="Rhea" id="RHEA:10248"/>
        <dbReference type="ChEBI" id="CHEBI:15377"/>
        <dbReference type="ChEBI" id="CHEBI:15378"/>
        <dbReference type="ChEBI" id="CHEBI:33019"/>
        <dbReference type="ChEBI" id="CHEBI:61555"/>
        <dbReference type="ChEBI" id="CHEBI:246422"/>
        <dbReference type="EC" id="3.6.1.23"/>
    </reaction>
</comment>
<dbReference type="GO" id="GO:0046081">
    <property type="term" value="P:dUTP catabolic process"/>
    <property type="evidence" value="ECO:0007669"/>
    <property type="project" value="InterPro"/>
</dbReference>
<dbReference type="InterPro" id="IPR033704">
    <property type="entry name" value="dUTPase_trimeric"/>
</dbReference>
<dbReference type="InterPro" id="IPR036157">
    <property type="entry name" value="dUTPase-like_sf"/>
</dbReference>
<keyword evidence="3 7" id="KW-0378">Hydrolase</keyword>
<evidence type="ECO:0000313" key="7">
    <source>
        <dbReference type="EMBL" id="VEU80252.1"/>
    </source>
</evidence>
<dbReference type="AlphaFoldDB" id="A0A449BCV1"/>
<accession>A0A449BCV1</accession>
<protein>
    <recommendedName>
        <fullName evidence="2">dUTP diphosphatase</fullName>
        <ecNumber evidence="2">3.6.1.23</ecNumber>
    </recommendedName>
</protein>
<dbReference type="PROSITE" id="PS51462">
    <property type="entry name" value="NUDIX"/>
    <property type="match status" value="1"/>
</dbReference>
<dbReference type="GO" id="GO:0000287">
    <property type="term" value="F:magnesium ion binding"/>
    <property type="evidence" value="ECO:0007669"/>
    <property type="project" value="InterPro"/>
</dbReference>
<sequence>MIKIGKTIIEQGISEFKNFKKRNTVRAVILDNDKVFMLYSKTFNDYTFPGGGIKEGEDIINSLKRELLEEIGAKTVKIVDKIGYTEEIRYGINGSGSIYEQKSYYFLCEISDIGIPVFVGREKEQGLITKWVIIDEAINHNEKINLTRKEQGLKTVLERENQVLKYLKENLIMRKFEKISKYQNEEFNLPERASKDSAGYDLASIVDEVIKPGEIKLVPTGLRAKMPKNEVLFVFPRSSLAFKKGLMMSNGVGVIDADYYYAENEGHISIPLYNFTSAEVIIKKGERLAQGVFTNYFKTVDDEAEDRIRLGGFGSSGL</sequence>
<proteinExistence type="inferred from homology"/>
<comment type="similarity">
    <text evidence="1">Belongs to the dUTPase family.</text>
</comment>
<dbReference type="KEGG" id="aaxa:NCTC10138_00612"/>
<dbReference type="RefSeq" id="WP_162140278.1">
    <property type="nucleotide sequence ID" value="NZ_LR215048.1"/>
</dbReference>
<dbReference type="STRING" id="1278311.GCA_000428705_01458"/>
<reference evidence="7 8" key="1">
    <citation type="submission" date="2019-01" db="EMBL/GenBank/DDBJ databases">
        <authorList>
            <consortium name="Pathogen Informatics"/>
        </authorList>
    </citation>
    <scope>NUCLEOTIDE SEQUENCE [LARGE SCALE GENOMIC DNA]</scope>
    <source>
        <strain evidence="7 8">NCTC10138</strain>
    </source>
</reference>
<dbReference type="PANTHER" id="PTHR11241:SF0">
    <property type="entry name" value="DEOXYURIDINE 5'-TRIPHOSPHATE NUCLEOTIDOHYDROLASE"/>
    <property type="match status" value="1"/>
</dbReference>
<dbReference type="InterPro" id="IPR015797">
    <property type="entry name" value="NUDIX_hydrolase-like_dom_sf"/>
</dbReference>
<dbReference type="GO" id="GO:0006226">
    <property type="term" value="P:dUMP biosynthetic process"/>
    <property type="evidence" value="ECO:0007669"/>
    <property type="project" value="InterPro"/>
</dbReference>
<dbReference type="EC" id="3.6.1.23" evidence="2"/>
<feature type="domain" description="Nudix hydrolase" evidence="6">
    <location>
        <begin position="20"/>
        <end position="160"/>
    </location>
</feature>
<dbReference type="EMBL" id="LR215048">
    <property type="protein sequence ID" value="VEU80252.1"/>
    <property type="molecule type" value="Genomic_DNA"/>
</dbReference>
<dbReference type="Pfam" id="PF00293">
    <property type="entry name" value="NUDIX"/>
    <property type="match status" value="1"/>
</dbReference>
<dbReference type="PANTHER" id="PTHR11241">
    <property type="entry name" value="DEOXYURIDINE 5'-TRIPHOSPHATE NUCLEOTIDOHYDROLASE"/>
    <property type="match status" value="1"/>
</dbReference>
<dbReference type="Gene3D" id="3.90.79.10">
    <property type="entry name" value="Nucleoside Triphosphate Pyrophosphohydrolase"/>
    <property type="match status" value="1"/>
</dbReference>
<organism evidence="7 8">
    <name type="scientific">Haploplasma axanthum</name>
    <name type="common">Acholeplasma axanthum</name>
    <dbReference type="NCBI Taxonomy" id="29552"/>
    <lineage>
        <taxon>Bacteria</taxon>
        <taxon>Bacillati</taxon>
        <taxon>Mycoplasmatota</taxon>
        <taxon>Mollicutes</taxon>
        <taxon>Acholeplasmatales</taxon>
        <taxon>Acholeplasmataceae</taxon>
        <taxon>Haploplasma</taxon>
    </lineage>
</organism>
<dbReference type="SUPFAM" id="SSF51283">
    <property type="entry name" value="dUTPase-like"/>
    <property type="match status" value="1"/>
</dbReference>
<dbReference type="Gene3D" id="2.70.40.10">
    <property type="match status" value="1"/>
</dbReference>
<evidence type="ECO:0000256" key="1">
    <source>
        <dbReference type="ARBA" id="ARBA00006581"/>
    </source>
</evidence>
<gene>
    <name evidence="7" type="primary">dut</name>
    <name evidence="7" type="ORF">NCTC10138_00612</name>
</gene>
<evidence type="ECO:0000313" key="8">
    <source>
        <dbReference type="Proteomes" id="UP000289841"/>
    </source>
</evidence>
<evidence type="ECO:0000256" key="5">
    <source>
        <dbReference type="ARBA" id="ARBA00047686"/>
    </source>
</evidence>
<name>A0A449BCV1_HAPAX</name>
<dbReference type="Proteomes" id="UP000289841">
    <property type="component" value="Chromosome"/>
</dbReference>
<dbReference type="Pfam" id="PF00692">
    <property type="entry name" value="dUTPase"/>
    <property type="match status" value="1"/>
</dbReference>
<dbReference type="InterPro" id="IPR008181">
    <property type="entry name" value="dUTPase"/>
</dbReference>
<dbReference type="GO" id="GO:0004170">
    <property type="term" value="F:dUTP diphosphatase activity"/>
    <property type="evidence" value="ECO:0007669"/>
    <property type="project" value="UniProtKB-EC"/>
</dbReference>
<dbReference type="SUPFAM" id="SSF55811">
    <property type="entry name" value="Nudix"/>
    <property type="match status" value="1"/>
</dbReference>
<evidence type="ECO:0000256" key="3">
    <source>
        <dbReference type="ARBA" id="ARBA00022801"/>
    </source>
</evidence>
<keyword evidence="4" id="KW-0546">Nucleotide metabolism</keyword>
<dbReference type="InterPro" id="IPR029054">
    <property type="entry name" value="dUTPase-like"/>
</dbReference>
<evidence type="ECO:0000259" key="6">
    <source>
        <dbReference type="PROSITE" id="PS51462"/>
    </source>
</evidence>
<keyword evidence="8" id="KW-1185">Reference proteome</keyword>
<dbReference type="NCBIfam" id="TIGR00576">
    <property type="entry name" value="dut"/>
    <property type="match status" value="1"/>
</dbReference>
<evidence type="ECO:0000256" key="4">
    <source>
        <dbReference type="ARBA" id="ARBA00023080"/>
    </source>
</evidence>